<dbReference type="RefSeq" id="WP_058496854.1">
    <property type="nucleotide sequence ID" value="NZ_CAAAIU010000008.1"/>
</dbReference>
<keyword evidence="3" id="KW-1185">Reference proteome</keyword>
<name>A0A0W0SQ98_9GAMM</name>
<dbReference type="OrthoDB" id="5650816at2"/>
<evidence type="ECO:0000256" key="1">
    <source>
        <dbReference type="SAM" id="SignalP"/>
    </source>
</evidence>
<reference evidence="2 3" key="1">
    <citation type="submission" date="2015-11" db="EMBL/GenBank/DDBJ databases">
        <title>Genomic analysis of 38 Legionella species identifies large and diverse effector repertoires.</title>
        <authorList>
            <person name="Burstein D."/>
            <person name="Amaro F."/>
            <person name="Zusman T."/>
            <person name="Lifshitz Z."/>
            <person name="Cohen O."/>
            <person name="Gilbert J.A."/>
            <person name="Pupko T."/>
            <person name="Shuman H.A."/>
            <person name="Segal G."/>
        </authorList>
    </citation>
    <scope>NUCLEOTIDE SEQUENCE [LARGE SCALE GENOMIC DNA]</scope>
    <source>
        <strain evidence="2 3">ATCC 700990</strain>
    </source>
</reference>
<gene>
    <name evidence="2" type="ORF">Ldro_2576</name>
</gene>
<comment type="caution">
    <text evidence="2">The sequence shown here is derived from an EMBL/GenBank/DDBJ whole genome shotgun (WGS) entry which is preliminary data.</text>
</comment>
<protein>
    <submittedName>
        <fullName evidence="2">Uncharacterized protein</fullName>
    </submittedName>
</protein>
<dbReference type="Proteomes" id="UP000054736">
    <property type="component" value="Unassembled WGS sequence"/>
</dbReference>
<sequence>MKNLRFSTLIFFMINLSASYSANYSTVTWKGTYYDAIPNQAGVSKEYCKRHVPGAFIHVVNQVLTQPIITDKGIILDQAEFAIKKVNGVYLINGSFRSRGKMNNQQWEEHIQYYLYKLTEYGMTQGVWSSKDCKGLYVGKVVSK</sequence>
<dbReference type="PATRIC" id="fig|1212489.4.peg.2716"/>
<keyword evidence="1" id="KW-0732">Signal</keyword>
<proteinExistence type="predicted"/>
<feature type="chain" id="PRO_5006912232" evidence="1">
    <location>
        <begin position="23"/>
        <end position="144"/>
    </location>
</feature>
<evidence type="ECO:0000313" key="3">
    <source>
        <dbReference type="Proteomes" id="UP000054736"/>
    </source>
</evidence>
<dbReference type="EMBL" id="LNXY01000028">
    <property type="protein sequence ID" value="KTC85404.1"/>
    <property type="molecule type" value="Genomic_DNA"/>
</dbReference>
<feature type="signal peptide" evidence="1">
    <location>
        <begin position="1"/>
        <end position="22"/>
    </location>
</feature>
<organism evidence="2 3">
    <name type="scientific">Legionella drozanskii LLAP-1</name>
    <dbReference type="NCBI Taxonomy" id="1212489"/>
    <lineage>
        <taxon>Bacteria</taxon>
        <taxon>Pseudomonadati</taxon>
        <taxon>Pseudomonadota</taxon>
        <taxon>Gammaproteobacteria</taxon>
        <taxon>Legionellales</taxon>
        <taxon>Legionellaceae</taxon>
        <taxon>Legionella</taxon>
    </lineage>
</organism>
<accession>A0A0W0SQ98</accession>
<dbReference type="AlphaFoldDB" id="A0A0W0SQ98"/>
<evidence type="ECO:0000313" key="2">
    <source>
        <dbReference type="EMBL" id="KTC85404.1"/>
    </source>
</evidence>